<sequence>MSTALDPQQLVAQLRAAGWVVAGQRSGQYVRLTWLDANPIPGILKVPVDPDAPEYEDDMRIVRKILRNLDRAGAAAAGVLATLDGHQPTTAHQRILAAYEALPPEDERDEMAMAVAAVYEDVVLPAFAEEHR</sequence>
<name>A0A495JV06_9ACTN</name>
<accession>A0A495JV06</accession>
<dbReference type="Proteomes" id="UP000277671">
    <property type="component" value="Unassembled WGS sequence"/>
</dbReference>
<protein>
    <submittedName>
        <fullName evidence="1">Uncharacterized protein</fullName>
    </submittedName>
</protein>
<dbReference type="RefSeq" id="WP_121160619.1">
    <property type="nucleotide sequence ID" value="NZ_RBKT01000001.1"/>
</dbReference>
<organism evidence="1 2">
    <name type="scientific">Micromonospora pisi</name>
    <dbReference type="NCBI Taxonomy" id="589240"/>
    <lineage>
        <taxon>Bacteria</taxon>
        <taxon>Bacillati</taxon>
        <taxon>Actinomycetota</taxon>
        <taxon>Actinomycetes</taxon>
        <taxon>Micromonosporales</taxon>
        <taxon>Micromonosporaceae</taxon>
        <taxon>Micromonospora</taxon>
    </lineage>
</organism>
<reference evidence="1 2" key="1">
    <citation type="submission" date="2018-10" db="EMBL/GenBank/DDBJ databases">
        <title>Sequencing the genomes of 1000 actinobacteria strains.</title>
        <authorList>
            <person name="Klenk H.-P."/>
        </authorList>
    </citation>
    <scope>NUCLEOTIDE SEQUENCE [LARGE SCALE GENOMIC DNA]</scope>
    <source>
        <strain evidence="1 2">DSM 45175</strain>
    </source>
</reference>
<evidence type="ECO:0000313" key="2">
    <source>
        <dbReference type="Proteomes" id="UP000277671"/>
    </source>
</evidence>
<evidence type="ECO:0000313" key="1">
    <source>
        <dbReference type="EMBL" id="RKR92661.1"/>
    </source>
</evidence>
<dbReference type="AlphaFoldDB" id="A0A495JV06"/>
<gene>
    <name evidence="1" type="ORF">BDK92_7137</name>
</gene>
<comment type="caution">
    <text evidence="1">The sequence shown here is derived from an EMBL/GenBank/DDBJ whole genome shotgun (WGS) entry which is preliminary data.</text>
</comment>
<dbReference type="EMBL" id="RBKT01000001">
    <property type="protein sequence ID" value="RKR92661.1"/>
    <property type="molecule type" value="Genomic_DNA"/>
</dbReference>
<proteinExistence type="predicted"/>
<keyword evidence="2" id="KW-1185">Reference proteome</keyword>
<dbReference type="OrthoDB" id="4124583at2"/>